<protein>
    <submittedName>
        <fullName evidence="1">DUF1800 domain-containing protein</fullName>
    </submittedName>
</protein>
<dbReference type="EMBL" id="CP025408">
    <property type="protein sequence ID" value="AUH34394.1"/>
    <property type="molecule type" value="Genomic_DNA"/>
</dbReference>
<dbReference type="AlphaFoldDB" id="A0A2K9EYK1"/>
<evidence type="ECO:0000313" key="1">
    <source>
        <dbReference type="EMBL" id="AUH34394.1"/>
    </source>
</evidence>
<dbReference type="RefSeq" id="WP_101461056.1">
    <property type="nucleotide sequence ID" value="NZ_CP025408.1"/>
</dbReference>
<name>A0A2K9EYK1_9RHOB</name>
<sequence>MDVSFPLLAAIRLGYGLSPLMPAPPNAQAVLNSVQRACDPGTDAVSHADIREQTKQFAALAKARKGGDKAAIQRYREMNRAMAALPRQDLQRRLARAVEAPAGFGERLVQFWADHFTIRADGAANQLMGMAFVDQAIRPHLNGNFADLLIAADTHPMMLRYLNQNSSFGPNSRSAQNNPERALGLNENLAREMIELHTLGAGADYSQEDVRQLAELLTGLTWRRNDDRRFVPAMAEPGAETVLGRSYGGDDRAEMQDIHAVMADLARHPHTAQHMAGKLARHFVSDTPSSALVQDLAASWRDSDGHLPTVYGVLVAHPDLARDFRAKVRQPFDYLASATRALGLSGDDIRALTGQQMRRFYHVPINRMGQPWTRPTGPDGWPEAAAAWITPQGLAERIEWGLQMPAKLLKELPDPRKLVSTALGDTVGDPLQWAVPKAESTLEGVAMVLSSNDFNRR</sequence>
<dbReference type="Proteomes" id="UP000233742">
    <property type="component" value="Chromosome"/>
</dbReference>
<evidence type="ECO:0000313" key="2">
    <source>
        <dbReference type="Proteomes" id="UP000233742"/>
    </source>
</evidence>
<keyword evidence="2" id="KW-1185">Reference proteome</keyword>
<dbReference type="KEGG" id="paro:CUV01_14260"/>
<dbReference type="InterPro" id="IPR014917">
    <property type="entry name" value="DUF1800"/>
</dbReference>
<dbReference type="Pfam" id="PF08811">
    <property type="entry name" value="DUF1800"/>
    <property type="match status" value="1"/>
</dbReference>
<accession>A0A2K9EYK1</accession>
<gene>
    <name evidence="1" type="ORF">CUV01_14260</name>
</gene>
<organism evidence="1 2">
    <name type="scientific">Paracoccus tegillarcae</name>
    <dbReference type="NCBI Taxonomy" id="1529068"/>
    <lineage>
        <taxon>Bacteria</taxon>
        <taxon>Pseudomonadati</taxon>
        <taxon>Pseudomonadota</taxon>
        <taxon>Alphaproteobacteria</taxon>
        <taxon>Rhodobacterales</taxon>
        <taxon>Paracoccaceae</taxon>
        <taxon>Paracoccus</taxon>
    </lineage>
</organism>
<dbReference type="OrthoDB" id="9772295at2"/>
<proteinExistence type="predicted"/>
<reference evidence="1 2" key="1">
    <citation type="submission" date="2017-12" db="EMBL/GenBank/DDBJ databases">
        <authorList>
            <person name="Hurst M.R.H."/>
        </authorList>
    </citation>
    <scope>NUCLEOTIDE SEQUENCE [LARGE SCALE GENOMIC DNA]</scope>
    <source>
        <strain evidence="1 2">BM15</strain>
    </source>
</reference>